<dbReference type="Proteomes" id="UP000182227">
    <property type="component" value="Unassembled WGS sequence"/>
</dbReference>
<protein>
    <submittedName>
        <fullName evidence="1">Uncharacterized protein</fullName>
    </submittedName>
</protein>
<proteinExistence type="predicted"/>
<accession>A0A0U1DVK7</accession>
<dbReference type="SUPFAM" id="SSF160935">
    <property type="entry name" value="VPA0735-like"/>
    <property type="match status" value="1"/>
</dbReference>
<sequence>MTDKTELSAAFNGLLDEVRAIEQKLLDADPALSEPDLLDGYRLAFSVLRVAVDAYVWGDRDKPILVDVISPYLKWGGDNSDAFYQLAPLDPVRTYRVTGNRGDAVYLSMTVYGGPGEGRYSDRIVGTINNRDLEFDEDGNFEFVMSPDPQPGAWLKLDPDTEFALTRDYLDNPDTDRRPTWRIETLDPPARRSDSAAELARRFQYARNWLREQVSFLPTKVEPVNQLHPPFPVPQNAYGWSAADAAYAMGAYELAADQA</sequence>
<name>A0A0U1DVK7_9MYCO</name>
<organism evidence="1 2">
    <name type="scientific">Mycolicibacterium conceptionense</name>
    <dbReference type="NCBI Taxonomy" id="451644"/>
    <lineage>
        <taxon>Bacteria</taxon>
        <taxon>Bacillati</taxon>
        <taxon>Actinomycetota</taxon>
        <taxon>Actinomycetes</taxon>
        <taxon>Mycobacteriales</taxon>
        <taxon>Mycobacteriaceae</taxon>
        <taxon>Mycolicibacterium</taxon>
    </lineage>
</organism>
<reference evidence="1 2" key="1">
    <citation type="submission" date="2015-03" db="EMBL/GenBank/DDBJ databases">
        <authorList>
            <person name="Murphy D."/>
        </authorList>
    </citation>
    <scope>NUCLEOTIDE SEQUENCE [LARGE SCALE GENOMIC DNA]</scope>
    <source>
        <strain evidence="1 2">D16</strain>
    </source>
</reference>
<dbReference type="EMBL" id="CTEF01000005">
    <property type="protein sequence ID" value="CQD22626.1"/>
    <property type="molecule type" value="Genomic_DNA"/>
</dbReference>
<evidence type="ECO:0000313" key="2">
    <source>
        <dbReference type="Proteomes" id="UP000182227"/>
    </source>
</evidence>
<evidence type="ECO:0000313" key="1">
    <source>
        <dbReference type="EMBL" id="CQD22626.1"/>
    </source>
</evidence>
<dbReference type="AlphaFoldDB" id="A0A0U1DVK7"/>
<gene>
    <name evidence="1" type="ORF">BN970_05362</name>
</gene>